<feature type="domain" description="RNA polymerase sigma factor 70 region 4 type 2" evidence="2">
    <location>
        <begin position="117"/>
        <end position="168"/>
    </location>
</feature>
<dbReference type="SUPFAM" id="SSF88659">
    <property type="entry name" value="Sigma3 and sigma4 domains of RNA polymerase sigma factors"/>
    <property type="match status" value="1"/>
</dbReference>
<dbReference type="AlphaFoldDB" id="A0A1I5WBR4"/>
<evidence type="ECO:0000259" key="1">
    <source>
        <dbReference type="Pfam" id="PF04542"/>
    </source>
</evidence>
<dbReference type="InterPro" id="IPR046531">
    <property type="entry name" value="DUF6596"/>
</dbReference>
<dbReference type="PANTHER" id="PTHR47756">
    <property type="entry name" value="BLL6612 PROTEIN-RELATED"/>
    <property type="match status" value="1"/>
</dbReference>
<evidence type="ECO:0000313" key="4">
    <source>
        <dbReference type="EMBL" id="SFQ17111.1"/>
    </source>
</evidence>
<feature type="domain" description="DUF6596" evidence="3">
    <location>
        <begin position="186"/>
        <end position="283"/>
    </location>
</feature>
<proteinExistence type="predicted"/>
<organism evidence="4 5">
    <name type="scientific">Enterovibrio norvegicus DSM 15893</name>
    <dbReference type="NCBI Taxonomy" id="1121869"/>
    <lineage>
        <taxon>Bacteria</taxon>
        <taxon>Pseudomonadati</taxon>
        <taxon>Pseudomonadota</taxon>
        <taxon>Gammaproteobacteria</taxon>
        <taxon>Vibrionales</taxon>
        <taxon>Vibrionaceae</taxon>
        <taxon>Enterovibrio</taxon>
    </lineage>
</organism>
<dbReference type="SUPFAM" id="SSF48452">
    <property type="entry name" value="TPR-like"/>
    <property type="match status" value="1"/>
</dbReference>
<dbReference type="STRING" id="1121869.SAMN03084138_04249"/>
<dbReference type="GO" id="GO:0003677">
    <property type="term" value="F:DNA binding"/>
    <property type="evidence" value="ECO:0007669"/>
    <property type="project" value="InterPro"/>
</dbReference>
<dbReference type="InterPro" id="IPR013324">
    <property type="entry name" value="RNA_pol_sigma_r3/r4-like"/>
</dbReference>
<dbReference type="InterPro" id="IPR007627">
    <property type="entry name" value="RNA_pol_sigma70_r2"/>
</dbReference>
<dbReference type="Gene3D" id="1.10.10.10">
    <property type="entry name" value="Winged helix-like DNA-binding domain superfamily/Winged helix DNA-binding domain"/>
    <property type="match status" value="1"/>
</dbReference>
<dbReference type="InterPro" id="IPR013249">
    <property type="entry name" value="RNA_pol_sigma70_r4_t2"/>
</dbReference>
<dbReference type="RefSeq" id="WP_074928519.1">
    <property type="nucleotide sequence ID" value="NZ_FOWR01000046.1"/>
</dbReference>
<dbReference type="Proteomes" id="UP000182692">
    <property type="component" value="Unassembled WGS sequence"/>
</dbReference>
<dbReference type="InterPro" id="IPR011990">
    <property type="entry name" value="TPR-like_helical_dom_sf"/>
</dbReference>
<dbReference type="OrthoDB" id="9780299at2"/>
<dbReference type="InterPro" id="IPR036388">
    <property type="entry name" value="WH-like_DNA-bd_sf"/>
</dbReference>
<sequence length="419" mass="47286">MKHAVPNAIAVSHRLDEVLRHDRGRLLAGLISRLGDFQLGEDALQEASIAALKHWGRTGVPHDPVAWLMKVGLNKGIDHIRAAQRETKRKTDFASLTPDFICDDMDETIPDERLRLIFTCCHPALEEKSRIALTLRTVCNLTTREIAAAFLDSEQTLGQRLSRAKAKIRSKGIGFSVPEPERWSERLSTVLSSLYLVFTSGYVSEDSSPRDLCQEGIFLTRLLRQLCPYDPEIEGALALMLLTESRRRARIDADGAIVPVEQQDPSLWQDDVISEAQHILEEAIVRKQPSPFQIKAAIADCHMMQPKPDWFQMFLLYRSLWVYEPTPVVALNWAVVMAELGQCERALQRLDELQTELGNYQPLYAARAYVLNKLGNTPEACAAYHHAIQNAPNDASRRFLVRELQRCSLASAQPVKTQE</sequence>
<protein>
    <submittedName>
        <fullName evidence="4">RNA polymerase sigma-70 factor, ECF subfamily</fullName>
    </submittedName>
</protein>
<evidence type="ECO:0000259" key="3">
    <source>
        <dbReference type="Pfam" id="PF20239"/>
    </source>
</evidence>
<dbReference type="Pfam" id="PF04542">
    <property type="entry name" value="Sigma70_r2"/>
    <property type="match status" value="1"/>
</dbReference>
<dbReference type="Gene3D" id="1.25.40.10">
    <property type="entry name" value="Tetratricopeptide repeat domain"/>
    <property type="match status" value="1"/>
</dbReference>
<evidence type="ECO:0000313" key="5">
    <source>
        <dbReference type="Proteomes" id="UP000182692"/>
    </source>
</evidence>
<dbReference type="GeneID" id="35873234"/>
<reference evidence="4 5" key="1">
    <citation type="submission" date="2016-10" db="EMBL/GenBank/DDBJ databases">
        <authorList>
            <person name="de Groot N.N."/>
        </authorList>
    </citation>
    <scope>NUCLEOTIDE SEQUENCE [LARGE SCALE GENOMIC DNA]</scope>
    <source>
        <strain evidence="4 5">DSM 15893</strain>
    </source>
</reference>
<feature type="domain" description="RNA polymerase sigma-70 region 2" evidence="1">
    <location>
        <begin position="25"/>
        <end position="85"/>
    </location>
</feature>
<dbReference type="Gene3D" id="1.10.1740.10">
    <property type="match status" value="1"/>
</dbReference>
<dbReference type="SUPFAM" id="SSF88946">
    <property type="entry name" value="Sigma2 domain of RNA polymerase sigma factors"/>
    <property type="match status" value="1"/>
</dbReference>
<dbReference type="PANTHER" id="PTHR47756:SF2">
    <property type="entry name" value="BLL6612 PROTEIN"/>
    <property type="match status" value="1"/>
</dbReference>
<name>A0A1I5WBR4_9GAMM</name>
<dbReference type="GO" id="GO:0016987">
    <property type="term" value="F:sigma factor activity"/>
    <property type="evidence" value="ECO:0007669"/>
    <property type="project" value="InterPro"/>
</dbReference>
<dbReference type="Pfam" id="PF20239">
    <property type="entry name" value="DUF6596"/>
    <property type="match status" value="1"/>
</dbReference>
<dbReference type="Pfam" id="PF08281">
    <property type="entry name" value="Sigma70_r4_2"/>
    <property type="match status" value="1"/>
</dbReference>
<dbReference type="InterPro" id="IPR013325">
    <property type="entry name" value="RNA_pol_sigma_r2"/>
</dbReference>
<dbReference type="GO" id="GO:0006352">
    <property type="term" value="P:DNA-templated transcription initiation"/>
    <property type="evidence" value="ECO:0007669"/>
    <property type="project" value="InterPro"/>
</dbReference>
<gene>
    <name evidence="4" type="ORF">SAMN03084138_04249</name>
</gene>
<accession>A0A1I5WBR4</accession>
<evidence type="ECO:0000259" key="2">
    <source>
        <dbReference type="Pfam" id="PF08281"/>
    </source>
</evidence>
<dbReference type="EMBL" id="FOWR01000046">
    <property type="protein sequence ID" value="SFQ17111.1"/>
    <property type="molecule type" value="Genomic_DNA"/>
</dbReference>